<gene>
    <name evidence="2" type="ORF">EYC98_08755</name>
</gene>
<evidence type="ECO:0000259" key="1">
    <source>
        <dbReference type="Pfam" id="PF00535"/>
    </source>
</evidence>
<dbReference type="InterPro" id="IPR029044">
    <property type="entry name" value="Nucleotide-diphossugar_trans"/>
</dbReference>
<dbReference type="Pfam" id="PF00535">
    <property type="entry name" value="Glycos_transf_2"/>
    <property type="match status" value="1"/>
</dbReference>
<organism evidence="2 3">
    <name type="scientific">Candidatus Litorirhabdus singularis</name>
    <dbReference type="NCBI Taxonomy" id="2518993"/>
    <lineage>
        <taxon>Bacteria</taxon>
        <taxon>Pseudomonadati</taxon>
        <taxon>Pseudomonadota</taxon>
        <taxon>Gammaproteobacteria</taxon>
        <taxon>Cellvibrionales</taxon>
        <taxon>Halieaceae</taxon>
        <taxon>Candidatus Litorirhabdus</taxon>
    </lineage>
</organism>
<dbReference type="SUPFAM" id="SSF53448">
    <property type="entry name" value="Nucleotide-diphospho-sugar transferases"/>
    <property type="match status" value="1"/>
</dbReference>
<dbReference type="Proteomes" id="UP001143362">
    <property type="component" value="Unassembled WGS sequence"/>
</dbReference>
<evidence type="ECO:0000313" key="2">
    <source>
        <dbReference type="EMBL" id="MCX2980952.1"/>
    </source>
</evidence>
<dbReference type="Gene3D" id="3.90.550.10">
    <property type="entry name" value="Spore Coat Polysaccharide Biosynthesis Protein SpsA, Chain A"/>
    <property type="match status" value="1"/>
</dbReference>
<accession>A0ABT3TF66</accession>
<reference evidence="2" key="1">
    <citation type="submission" date="2019-02" db="EMBL/GenBank/DDBJ databases">
        <authorList>
            <person name="Li S.-H."/>
        </authorList>
    </citation>
    <scope>NUCLEOTIDE SEQUENCE</scope>
    <source>
        <strain evidence="2">IMCC14734</strain>
    </source>
</reference>
<keyword evidence="3" id="KW-1185">Reference proteome</keyword>
<comment type="caution">
    <text evidence="2">The sequence shown here is derived from an EMBL/GenBank/DDBJ whole genome shotgun (WGS) entry which is preliminary data.</text>
</comment>
<evidence type="ECO:0000313" key="3">
    <source>
        <dbReference type="Proteomes" id="UP001143362"/>
    </source>
</evidence>
<dbReference type="PANTHER" id="PTHR22916:SF3">
    <property type="entry name" value="UDP-GLCNAC:BETAGAL BETA-1,3-N-ACETYLGLUCOSAMINYLTRANSFERASE-LIKE PROTEIN 1"/>
    <property type="match status" value="1"/>
</dbReference>
<dbReference type="InterPro" id="IPR001173">
    <property type="entry name" value="Glyco_trans_2-like"/>
</dbReference>
<dbReference type="RefSeq" id="WP_279244968.1">
    <property type="nucleotide sequence ID" value="NZ_SHNN01000002.1"/>
</dbReference>
<proteinExistence type="predicted"/>
<protein>
    <submittedName>
        <fullName evidence="2">Glycosyltransferase</fullName>
    </submittedName>
</protein>
<dbReference type="EMBL" id="SHNN01000002">
    <property type="protein sequence ID" value="MCX2980952.1"/>
    <property type="molecule type" value="Genomic_DNA"/>
</dbReference>
<sequence length="340" mass="39932">MVKVSIIVPVYNVREELLTKCLESLVNQKLDSIEIILVDDASNNRKTINILADYNAKYASKVVLCTHEINKKQGGARNTGLNCAKGSYVGFVDADDYVDENMFQLLYSKAEEDGADLVDCDYSEVYESGRSIKNRTSIKDVKDPEEYLLNPGPIWSKIYSKKIIMENRIFFPENIFYEDDAISGMHLLYANKVSKVKRHLYYYVKHADAVTANQKYTLGDKTIASSFYIDSMMDRGFFDEYQQVIRARYFKIGFLNTYRQVIRYRRDYFKILKALIKRCDEYGIDLDHLLIRKQLSKKQKHQLELLFKYPEIFLLYESLNQIKAKVVFRLKKLVNYKWLR</sequence>
<dbReference type="PANTHER" id="PTHR22916">
    <property type="entry name" value="GLYCOSYLTRANSFERASE"/>
    <property type="match status" value="1"/>
</dbReference>
<name>A0ABT3TF66_9GAMM</name>
<feature type="domain" description="Glycosyltransferase 2-like" evidence="1">
    <location>
        <begin position="5"/>
        <end position="145"/>
    </location>
</feature>
<dbReference type="CDD" id="cd00761">
    <property type="entry name" value="Glyco_tranf_GTA_type"/>
    <property type="match status" value="1"/>
</dbReference>